<dbReference type="AlphaFoldDB" id="A0A8E2EXA0"/>
<proteinExistence type="predicted"/>
<dbReference type="EMBL" id="KV750027">
    <property type="protein sequence ID" value="OCL06595.1"/>
    <property type="molecule type" value="Genomic_DNA"/>
</dbReference>
<evidence type="ECO:0000313" key="1">
    <source>
        <dbReference type="EMBL" id="OCL06595.1"/>
    </source>
</evidence>
<sequence length="325" mass="36591">MWMDCIRPSIISRNIFKQDFSVRRLDWALNAITKLMDSDVYAYLNRPFELNIDATLAILASRLTDGSDSSAFGIPRPLYSVRFYETLSSAVGSRLSEHLKVLIYLSSFRFTSGPAVKYRVYSADEIRFMRNYAGTQVLIALDSLLKPLRLETLTKKPEKLKAIFLILVGTIAATNYTSIEENETIENRMVETQKDTLIRLLSHYLVYLGKSISLLDSSCNESVLISTVKRQFKPTGSVVVRVSFRPAHGSYSANINVYIPEQHNSSVIPGAGSAKERCVVAESLDVGDTDFVDLIEDLDMLKCIPCGKFWPNLDINSICDDCRRL</sequence>
<reference evidence="1 2" key="1">
    <citation type="journal article" date="2016" name="Nat. Commun.">
        <title>Ectomycorrhizal ecology is imprinted in the genome of the dominant symbiotic fungus Cenococcum geophilum.</title>
        <authorList>
            <consortium name="DOE Joint Genome Institute"/>
            <person name="Peter M."/>
            <person name="Kohler A."/>
            <person name="Ohm R.A."/>
            <person name="Kuo A."/>
            <person name="Krutzmann J."/>
            <person name="Morin E."/>
            <person name="Arend M."/>
            <person name="Barry K.W."/>
            <person name="Binder M."/>
            <person name="Choi C."/>
            <person name="Clum A."/>
            <person name="Copeland A."/>
            <person name="Grisel N."/>
            <person name="Haridas S."/>
            <person name="Kipfer T."/>
            <person name="LaButti K."/>
            <person name="Lindquist E."/>
            <person name="Lipzen A."/>
            <person name="Maire R."/>
            <person name="Meier B."/>
            <person name="Mihaltcheva S."/>
            <person name="Molinier V."/>
            <person name="Murat C."/>
            <person name="Poggeler S."/>
            <person name="Quandt C.A."/>
            <person name="Sperisen C."/>
            <person name="Tritt A."/>
            <person name="Tisserant E."/>
            <person name="Crous P.W."/>
            <person name="Henrissat B."/>
            <person name="Nehls U."/>
            <person name="Egli S."/>
            <person name="Spatafora J.W."/>
            <person name="Grigoriev I.V."/>
            <person name="Martin F.M."/>
        </authorList>
    </citation>
    <scope>NUCLEOTIDE SEQUENCE [LARGE SCALE GENOMIC DNA]</scope>
    <source>
        <strain evidence="1 2">CBS 207.34</strain>
    </source>
</reference>
<gene>
    <name evidence="1" type="ORF">AOQ84DRAFT_74097</name>
</gene>
<dbReference type="Proteomes" id="UP000250140">
    <property type="component" value="Unassembled WGS sequence"/>
</dbReference>
<protein>
    <submittedName>
        <fullName evidence="1">Uncharacterized protein</fullName>
    </submittedName>
</protein>
<name>A0A8E2EXA0_9PEZI</name>
<organism evidence="1 2">
    <name type="scientific">Glonium stellatum</name>
    <dbReference type="NCBI Taxonomy" id="574774"/>
    <lineage>
        <taxon>Eukaryota</taxon>
        <taxon>Fungi</taxon>
        <taxon>Dikarya</taxon>
        <taxon>Ascomycota</taxon>
        <taxon>Pezizomycotina</taxon>
        <taxon>Dothideomycetes</taxon>
        <taxon>Pleosporomycetidae</taxon>
        <taxon>Gloniales</taxon>
        <taxon>Gloniaceae</taxon>
        <taxon>Glonium</taxon>
    </lineage>
</organism>
<keyword evidence="2" id="KW-1185">Reference proteome</keyword>
<dbReference type="OrthoDB" id="5426982at2759"/>
<evidence type="ECO:0000313" key="2">
    <source>
        <dbReference type="Proteomes" id="UP000250140"/>
    </source>
</evidence>
<accession>A0A8E2EXA0</accession>